<organism evidence="6 7">
    <name type="scientific">Bacillus safensis</name>
    <dbReference type="NCBI Taxonomy" id="561879"/>
    <lineage>
        <taxon>Bacteria</taxon>
        <taxon>Bacillati</taxon>
        <taxon>Bacillota</taxon>
        <taxon>Bacilli</taxon>
        <taxon>Bacillales</taxon>
        <taxon>Bacillaceae</taxon>
        <taxon>Bacillus</taxon>
    </lineage>
</organism>
<dbReference type="InterPro" id="IPR036390">
    <property type="entry name" value="WH_DNA-bd_sf"/>
</dbReference>
<dbReference type="GO" id="GO:0000976">
    <property type="term" value="F:transcription cis-regulatory region binding"/>
    <property type="evidence" value="ECO:0007669"/>
    <property type="project" value="TreeGrafter"/>
</dbReference>
<dbReference type="RefSeq" id="WP_075622571.1">
    <property type="nucleotide sequence ID" value="NZ_CP015607.1"/>
</dbReference>
<evidence type="ECO:0000259" key="5">
    <source>
        <dbReference type="PROSITE" id="PS50931"/>
    </source>
</evidence>
<dbReference type="GO" id="GO:0003700">
    <property type="term" value="F:DNA-binding transcription factor activity"/>
    <property type="evidence" value="ECO:0007669"/>
    <property type="project" value="InterPro"/>
</dbReference>
<keyword evidence="4" id="KW-0804">Transcription</keyword>
<keyword evidence="3" id="KW-0238">DNA-binding</keyword>
<evidence type="ECO:0000313" key="7">
    <source>
        <dbReference type="Proteomes" id="UP000185426"/>
    </source>
</evidence>
<evidence type="ECO:0000256" key="3">
    <source>
        <dbReference type="ARBA" id="ARBA00023125"/>
    </source>
</evidence>
<dbReference type="PANTHER" id="PTHR30126">
    <property type="entry name" value="HTH-TYPE TRANSCRIPTIONAL REGULATOR"/>
    <property type="match status" value="1"/>
</dbReference>
<dbReference type="InterPro" id="IPR005119">
    <property type="entry name" value="LysR_subst-bd"/>
</dbReference>
<reference evidence="6 7" key="1">
    <citation type="submission" date="2016-05" db="EMBL/GenBank/DDBJ databases">
        <title>Complete Genome and Methylome Analysis of Psychrotrophic Bacterial Isolates from Antarctic Lake Untersee.</title>
        <authorList>
            <person name="Fomenkov A."/>
            <person name="Akimov V.N."/>
            <person name="Vasilyeva L.V."/>
            <person name="Andersen D."/>
            <person name="Vincze T."/>
            <person name="Roberts R.J."/>
        </authorList>
    </citation>
    <scope>NUCLEOTIDE SEQUENCE [LARGE SCALE GENOMIC DNA]</scope>
    <source>
        <strain evidence="6 7">U14-5</strain>
    </source>
</reference>
<feature type="domain" description="HTH lysR-type" evidence="5">
    <location>
        <begin position="1"/>
        <end position="57"/>
    </location>
</feature>
<comment type="similarity">
    <text evidence="1">Belongs to the LysR transcriptional regulatory family.</text>
</comment>
<name>A0A1L6ZJ17_BACIA</name>
<keyword evidence="2" id="KW-0805">Transcription regulation</keyword>
<dbReference type="Proteomes" id="UP000185426">
    <property type="component" value="Chromosome"/>
</dbReference>
<dbReference type="InterPro" id="IPR000847">
    <property type="entry name" value="LysR_HTH_N"/>
</dbReference>
<dbReference type="SUPFAM" id="SSF46785">
    <property type="entry name" value="Winged helix' DNA-binding domain"/>
    <property type="match status" value="1"/>
</dbReference>
<dbReference type="PANTHER" id="PTHR30126:SF40">
    <property type="entry name" value="HTH-TYPE TRANSCRIPTIONAL REGULATOR GLTR"/>
    <property type="match status" value="1"/>
</dbReference>
<evidence type="ECO:0000313" key="6">
    <source>
        <dbReference type="EMBL" id="APT46462.1"/>
    </source>
</evidence>
<dbReference type="Gene3D" id="3.40.190.290">
    <property type="match status" value="1"/>
</dbReference>
<gene>
    <name evidence="6" type="ORF">BSA145_11645</name>
</gene>
<evidence type="ECO:0000256" key="2">
    <source>
        <dbReference type="ARBA" id="ARBA00023015"/>
    </source>
</evidence>
<dbReference type="Pfam" id="PF00126">
    <property type="entry name" value="HTH_1"/>
    <property type="match status" value="1"/>
</dbReference>
<dbReference type="PROSITE" id="PS50931">
    <property type="entry name" value="HTH_LYSR"/>
    <property type="match status" value="1"/>
</dbReference>
<accession>A0A1L6ZJ17</accession>
<dbReference type="SUPFAM" id="SSF53850">
    <property type="entry name" value="Periplasmic binding protein-like II"/>
    <property type="match status" value="1"/>
</dbReference>
<dbReference type="PRINTS" id="PR00039">
    <property type="entry name" value="HTHLYSR"/>
</dbReference>
<dbReference type="AlphaFoldDB" id="A0A1L6ZJ17"/>
<dbReference type="EMBL" id="CP015607">
    <property type="protein sequence ID" value="APT46462.1"/>
    <property type="molecule type" value="Genomic_DNA"/>
</dbReference>
<dbReference type="InterPro" id="IPR036388">
    <property type="entry name" value="WH-like_DNA-bd_sf"/>
</dbReference>
<dbReference type="Gene3D" id="1.10.10.10">
    <property type="entry name" value="Winged helix-like DNA-binding domain superfamily/Winged helix DNA-binding domain"/>
    <property type="match status" value="1"/>
</dbReference>
<sequence length="294" mass="33508">MDLKELKAFQAVIQEGTFSKAAQKLNYAQSTITNQIKRLEKELGFQLFVRGWEAELTPSGQLFAKEIDQLILHWHFVLEQSQKLQKEEIGTLNIGVIEPIAATILPSVLQTFRRQKPNITCHFIIGNTDFLHKQLLKGEIDFAIAGEPVMNTLPFEELYQEEMSFIIAKQQADQVGPISLIKDLYEQPLIIGGESCLYHMKLQKELSRINVEPFTYTVSQISAIPSFLKKFPSVGVVLSSTLLSDEFVQVPIEMEDPFIPIGILTHKETHLSLEKTKQLLLDLFRQEAEQFTFS</sequence>
<dbReference type="CDD" id="cd05466">
    <property type="entry name" value="PBP2_LTTR_substrate"/>
    <property type="match status" value="1"/>
</dbReference>
<dbReference type="Pfam" id="PF03466">
    <property type="entry name" value="LysR_substrate"/>
    <property type="match status" value="1"/>
</dbReference>
<evidence type="ECO:0000256" key="4">
    <source>
        <dbReference type="ARBA" id="ARBA00023163"/>
    </source>
</evidence>
<evidence type="ECO:0000256" key="1">
    <source>
        <dbReference type="ARBA" id="ARBA00009437"/>
    </source>
</evidence>
<protein>
    <submittedName>
        <fullName evidence="6">Transcriptional regulator</fullName>
    </submittedName>
</protein>
<proteinExistence type="inferred from homology"/>